<organism evidence="2 3">
    <name type="scientific">Sphingobium phenoxybenzoativorans</name>
    <dbReference type="NCBI Taxonomy" id="1592790"/>
    <lineage>
        <taxon>Bacteria</taxon>
        <taxon>Pseudomonadati</taxon>
        <taxon>Pseudomonadota</taxon>
        <taxon>Alphaproteobacteria</taxon>
        <taxon>Sphingomonadales</taxon>
        <taxon>Sphingomonadaceae</taxon>
        <taxon>Sphingobium</taxon>
    </lineage>
</organism>
<dbReference type="InterPro" id="IPR036812">
    <property type="entry name" value="NAD(P)_OxRdtase_dom_sf"/>
</dbReference>
<proteinExistence type="predicted"/>
<dbReference type="Gene3D" id="3.20.20.100">
    <property type="entry name" value="NADP-dependent oxidoreductase domain"/>
    <property type="match status" value="1"/>
</dbReference>
<reference evidence="2" key="1">
    <citation type="submission" date="2021-04" db="EMBL/GenBank/DDBJ databases">
        <title>Isolation of p-tert-butylphenol degrading bacteria Sphingobium phenoxybenzoativorans Tas13 from active sludge.</title>
        <authorList>
            <person name="Li Y."/>
        </authorList>
    </citation>
    <scope>NUCLEOTIDE SEQUENCE</scope>
    <source>
        <strain evidence="2">Tas13</strain>
    </source>
</reference>
<dbReference type="RefSeq" id="WP_212609196.1">
    <property type="nucleotide sequence ID" value="NZ_CP073910.1"/>
</dbReference>
<dbReference type="CDD" id="cd19095">
    <property type="entry name" value="AKR_PA4992-like"/>
    <property type="match status" value="1"/>
</dbReference>
<accession>A0A975K715</accession>
<dbReference type="SUPFAM" id="SSF51430">
    <property type="entry name" value="NAD(P)-linked oxidoreductase"/>
    <property type="match status" value="1"/>
</dbReference>
<dbReference type="EMBL" id="CP073910">
    <property type="protein sequence ID" value="QUT05672.1"/>
    <property type="molecule type" value="Genomic_DNA"/>
</dbReference>
<keyword evidence="3" id="KW-1185">Reference proteome</keyword>
<dbReference type="Proteomes" id="UP000681425">
    <property type="component" value="Chromosome"/>
</dbReference>
<feature type="domain" description="NADP-dependent oxidoreductase" evidence="1">
    <location>
        <begin position="21"/>
        <end position="297"/>
    </location>
</feature>
<gene>
    <name evidence="2" type="ORF">KFK14_22435</name>
</gene>
<protein>
    <submittedName>
        <fullName evidence="2">Aldo/keto reductase</fullName>
    </submittedName>
</protein>
<dbReference type="AlphaFoldDB" id="A0A975K715"/>
<dbReference type="KEGG" id="spph:KFK14_22435"/>
<dbReference type="PANTHER" id="PTHR43312:SF1">
    <property type="entry name" value="NADP-DEPENDENT OXIDOREDUCTASE DOMAIN-CONTAINING PROTEIN"/>
    <property type="match status" value="1"/>
</dbReference>
<dbReference type="InterPro" id="IPR023210">
    <property type="entry name" value="NADP_OxRdtase_dom"/>
</dbReference>
<dbReference type="InterPro" id="IPR053135">
    <property type="entry name" value="AKR2_Oxidoreductase"/>
</dbReference>
<dbReference type="PANTHER" id="PTHR43312">
    <property type="entry name" value="D-THREO-ALDOSE 1-DEHYDROGENASE"/>
    <property type="match status" value="1"/>
</dbReference>
<evidence type="ECO:0000313" key="2">
    <source>
        <dbReference type="EMBL" id="QUT05672.1"/>
    </source>
</evidence>
<sequence>MSDQLQGWVRKLPNGRNISALGFGCSSLWAKPDYDEKRAQDVLEACYSNGINHFDTSPSYGVGTGERRLSEFVARVGRDNLIISTKVGSNLIDGKVIRGFDRALMERSFHDSLKRLGLERVDILYLHGPDKPDLTDELYRFFDDLKTKGLIDYSGMESIDAGIFEKMDKTPLDTAMIHYNISNYTTEQTIKRLTDAGKIIVSATVFAQSKFDLRTFIPRDRGSLWYLLRMTKNDPLFWIKGPLLARRLRKFDRSPHQVAAGFVTGHPGITSGLFGTSSADHASANARAGHQPLTTKERLIIMGK</sequence>
<name>A0A975K715_9SPHN</name>
<dbReference type="Pfam" id="PF00248">
    <property type="entry name" value="Aldo_ket_red"/>
    <property type="match status" value="1"/>
</dbReference>
<evidence type="ECO:0000313" key="3">
    <source>
        <dbReference type="Proteomes" id="UP000681425"/>
    </source>
</evidence>
<evidence type="ECO:0000259" key="1">
    <source>
        <dbReference type="Pfam" id="PF00248"/>
    </source>
</evidence>